<comment type="caution">
    <text evidence="7">The sequence shown here is derived from an EMBL/GenBank/DDBJ whole genome shotgun (WGS) entry which is preliminary data.</text>
</comment>
<keyword evidence="3 5" id="KW-1133">Transmembrane helix</keyword>
<evidence type="ECO:0000256" key="1">
    <source>
        <dbReference type="ARBA" id="ARBA00004370"/>
    </source>
</evidence>
<comment type="subcellular location">
    <subcellularLocation>
        <location evidence="1">Membrane</location>
    </subcellularLocation>
</comment>
<keyword evidence="4 5" id="KW-0472">Membrane</keyword>
<evidence type="ECO:0000256" key="3">
    <source>
        <dbReference type="ARBA" id="ARBA00022989"/>
    </source>
</evidence>
<evidence type="ECO:0000313" key="8">
    <source>
        <dbReference type="Proteomes" id="UP001172083"/>
    </source>
</evidence>
<dbReference type="InterPro" id="IPR036259">
    <property type="entry name" value="MFS_trans_sf"/>
</dbReference>
<dbReference type="PANTHER" id="PTHR23531:SF1">
    <property type="entry name" value="QUINOLENE RESISTANCE PROTEIN NORA"/>
    <property type="match status" value="1"/>
</dbReference>
<dbReference type="EMBL" id="JAUJEB010000001">
    <property type="protein sequence ID" value="MDN5211579.1"/>
    <property type="molecule type" value="Genomic_DNA"/>
</dbReference>
<protein>
    <submittedName>
        <fullName evidence="7">MFS transporter</fullName>
    </submittedName>
</protein>
<evidence type="ECO:0000256" key="4">
    <source>
        <dbReference type="ARBA" id="ARBA00023136"/>
    </source>
</evidence>
<dbReference type="PANTHER" id="PTHR23531">
    <property type="entry name" value="QUINOLENE RESISTANCE PROTEIN NORA"/>
    <property type="match status" value="1"/>
</dbReference>
<dbReference type="Pfam" id="PF07690">
    <property type="entry name" value="MFS_1"/>
    <property type="match status" value="1"/>
</dbReference>
<evidence type="ECO:0000313" key="7">
    <source>
        <dbReference type="EMBL" id="MDN5211579.1"/>
    </source>
</evidence>
<feature type="transmembrane region" description="Helical" evidence="5">
    <location>
        <begin position="45"/>
        <end position="64"/>
    </location>
</feature>
<dbReference type="PROSITE" id="PS50850">
    <property type="entry name" value="MFS"/>
    <property type="match status" value="1"/>
</dbReference>
<feature type="transmembrane region" description="Helical" evidence="5">
    <location>
        <begin position="164"/>
        <end position="183"/>
    </location>
</feature>
<evidence type="ECO:0000256" key="2">
    <source>
        <dbReference type="ARBA" id="ARBA00022692"/>
    </source>
</evidence>
<dbReference type="InterPro" id="IPR011701">
    <property type="entry name" value="MFS"/>
</dbReference>
<dbReference type="RefSeq" id="WP_346756909.1">
    <property type="nucleotide sequence ID" value="NZ_JAUJEB010000001.1"/>
</dbReference>
<feature type="transmembrane region" description="Helical" evidence="5">
    <location>
        <begin position="12"/>
        <end position="30"/>
    </location>
</feature>
<dbReference type="Proteomes" id="UP001172083">
    <property type="component" value="Unassembled WGS sequence"/>
</dbReference>
<feature type="transmembrane region" description="Helical" evidence="5">
    <location>
        <begin position="332"/>
        <end position="354"/>
    </location>
</feature>
<reference evidence="7" key="1">
    <citation type="submission" date="2023-06" db="EMBL/GenBank/DDBJ databases">
        <title>Genomic of Agaribacillus aureum.</title>
        <authorList>
            <person name="Wang G."/>
        </authorList>
    </citation>
    <scope>NUCLEOTIDE SEQUENCE</scope>
    <source>
        <strain evidence="7">BMA12</strain>
    </source>
</reference>
<dbReference type="CDD" id="cd17489">
    <property type="entry name" value="MFS_YfcJ_like"/>
    <property type="match status" value="1"/>
</dbReference>
<feature type="transmembrane region" description="Helical" evidence="5">
    <location>
        <begin position="210"/>
        <end position="231"/>
    </location>
</feature>
<evidence type="ECO:0000256" key="5">
    <source>
        <dbReference type="SAM" id="Phobius"/>
    </source>
</evidence>
<feature type="transmembrane region" description="Helical" evidence="5">
    <location>
        <begin position="360"/>
        <end position="381"/>
    </location>
</feature>
<feature type="domain" description="Major facilitator superfamily (MFS) profile" evidence="6">
    <location>
        <begin position="11"/>
        <end position="387"/>
    </location>
</feature>
<dbReference type="InterPro" id="IPR052714">
    <property type="entry name" value="MFS_Exporter"/>
</dbReference>
<sequence>MTANKHKYGLQFWLLCASSFMFFMSFNMVIPELPDYLTSLGGEDYKGLFISLFTLAAGLSRPFSGKIADQVGRIPVMIFGSVVCVVCGLLYPVLTSVAGFLLLRFFHGFSTGFKPTGTTAYVADLVPFNIRGEALGYLGFFATLGTALGNAVGSPIASAYSYNGLFYISSLTALLSVVVLIGMKETLAERQKFSHRHLTLKRNEIFEPKVWPAFIVMALSYFSFGMILTIIPDFSSYLGFANKGMFFTCFTLSSLLIRIVAGKASDKYGRVIVLKITYFLMTAAMIYLGLVSSRSEFIIAALFFGIPTGMNYPTIFAWTIDLSDEKYRGKAMATVYIALELGIGIGAVISAWIYNNDDNRFLHTFWTGAVATFLSFIYLIWYTRHRRPLERHTP</sequence>
<dbReference type="InterPro" id="IPR020846">
    <property type="entry name" value="MFS_dom"/>
</dbReference>
<feature type="transmembrane region" description="Helical" evidence="5">
    <location>
        <begin position="297"/>
        <end position="320"/>
    </location>
</feature>
<name>A0ABT8L1G2_9BACT</name>
<accession>A0ABT8L1G2</accession>
<feature type="transmembrane region" description="Helical" evidence="5">
    <location>
        <begin position="272"/>
        <end position="291"/>
    </location>
</feature>
<dbReference type="InterPro" id="IPR005828">
    <property type="entry name" value="MFS_sugar_transport-like"/>
</dbReference>
<feature type="transmembrane region" description="Helical" evidence="5">
    <location>
        <begin position="76"/>
        <end position="103"/>
    </location>
</feature>
<dbReference type="SUPFAM" id="SSF103473">
    <property type="entry name" value="MFS general substrate transporter"/>
    <property type="match status" value="1"/>
</dbReference>
<evidence type="ECO:0000259" key="6">
    <source>
        <dbReference type="PROSITE" id="PS50850"/>
    </source>
</evidence>
<keyword evidence="8" id="KW-1185">Reference proteome</keyword>
<proteinExistence type="predicted"/>
<dbReference type="Gene3D" id="1.20.1250.20">
    <property type="entry name" value="MFS general substrate transporter like domains"/>
    <property type="match status" value="2"/>
</dbReference>
<feature type="transmembrane region" description="Helical" evidence="5">
    <location>
        <begin position="237"/>
        <end position="260"/>
    </location>
</feature>
<dbReference type="Pfam" id="PF00083">
    <property type="entry name" value="Sugar_tr"/>
    <property type="match status" value="1"/>
</dbReference>
<keyword evidence="2 5" id="KW-0812">Transmembrane</keyword>
<gene>
    <name evidence="7" type="ORF">QQ020_05940</name>
</gene>
<organism evidence="7 8">
    <name type="scientific">Agaribacillus aureus</name>
    <dbReference type="NCBI Taxonomy" id="3051825"/>
    <lineage>
        <taxon>Bacteria</taxon>
        <taxon>Pseudomonadati</taxon>
        <taxon>Bacteroidota</taxon>
        <taxon>Cytophagia</taxon>
        <taxon>Cytophagales</taxon>
        <taxon>Splendidivirgaceae</taxon>
        <taxon>Agaribacillus</taxon>
    </lineage>
</organism>